<keyword evidence="5" id="KW-0234">DNA repair</keyword>
<sequence>MLADDFWLMVDIVDKATRSRMMAGIASTNTRPEVLTRQALHRLGYRFRLGTKIARIKPDVVLRRYKIALFVHGCYWHQHNGCKLAYADRQYAEKWQKKFSDNK</sequence>
<dbReference type="GO" id="GO:0004519">
    <property type="term" value="F:endonuclease activity"/>
    <property type="evidence" value="ECO:0007669"/>
    <property type="project" value="UniProtKB-KW"/>
</dbReference>
<dbReference type="EMBL" id="UOFJ01000128">
    <property type="protein sequence ID" value="VAW64343.1"/>
    <property type="molecule type" value="Genomic_DNA"/>
</dbReference>
<dbReference type="GO" id="GO:0006298">
    <property type="term" value="P:mismatch repair"/>
    <property type="evidence" value="ECO:0007669"/>
    <property type="project" value="InterPro"/>
</dbReference>
<dbReference type="GO" id="GO:0016787">
    <property type="term" value="F:hydrolase activity"/>
    <property type="evidence" value="ECO:0007669"/>
    <property type="project" value="UniProtKB-KW"/>
</dbReference>
<proteinExistence type="predicted"/>
<dbReference type="SUPFAM" id="SSF52980">
    <property type="entry name" value="Restriction endonuclease-like"/>
    <property type="match status" value="1"/>
</dbReference>
<evidence type="ECO:0000256" key="3">
    <source>
        <dbReference type="ARBA" id="ARBA00022763"/>
    </source>
</evidence>
<evidence type="ECO:0000256" key="1">
    <source>
        <dbReference type="ARBA" id="ARBA00022722"/>
    </source>
</evidence>
<organism evidence="6">
    <name type="scientific">hydrothermal vent metagenome</name>
    <dbReference type="NCBI Taxonomy" id="652676"/>
    <lineage>
        <taxon>unclassified sequences</taxon>
        <taxon>metagenomes</taxon>
        <taxon>ecological metagenomes</taxon>
    </lineage>
</organism>
<reference evidence="6" key="1">
    <citation type="submission" date="2018-06" db="EMBL/GenBank/DDBJ databases">
        <authorList>
            <person name="Zhirakovskaya E."/>
        </authorList>
    </citation>
    <scope>NUCLEOTIDE SEQUENCE</scope>
</reference>
<evidence type="ECO:0000256" key="5">
    <source>
        <dbReference type="ARBA" id="ARBA00023204"/>
    </source>
</evidence>
<keyword evidence="4" id="KW-0378">Hydrolase</keyword>
<feature type="non-terminal residue" evidence="6">
    <location>
        <position position="103"/>
    </location>
</feature>
<keyword evidence="2 6" id="KW-0255">Endonuclease</keyword>
<evidence type="ECO:0000256" key="4">
    <source>
        <dbReference type="ARBA" id="ARBA00022801"/>
    </source>
</evidence>
<dbReference type="InterPro" id="IPR011335">
    <property type="entry name" value="Restrct_endonuc-II-like"/>
</dbReference>
<evidence type="ECO:0000256" key="2">
    <source>
        <dbReference type="ARBA" id="ARBA00022759"/>
    </source>
</evidence>
<dbReference type="Gene3D" id="3.40.960.10">
    <property type="entry name" value="VSR Endonuclease"/>
    <property type="match status" value="1"/>
</dbReference>
<accession>A0A3B0XJD0</accession>
<keyword evidence="1" id="KW-0540">Nuclease</keyword>
<dbReference type="Pfam" id="PF03852">
    <property type="entry name" value="Vsr"/>
    <property type="match status" value="1"/>
</dbReference>
<evidence type="ECO:0000313" key="6">
    <source>
        <dbReference type="EMBL" id="VAW64343.1"/>
    </source>
</evidence>
<dbReference type="AlphaFoldDB" id="A0A3B0XJD0"/>
<protein>
    <submittedName>
        <fullName evidence="6">Very-short-patch mismatch repair endonuclease (G-T specific)</fullName>
    </submittedName>
</protein>
<gene>
    <name evidence="6" type="ORF">MNBD_GAMMA10-1450</name>
</gene>
<keyword evidence="3" id="KW-0227">DNA damage</keyword>
<dbReference type="InterPro" id="IPR004603">
    <property type="entry name" value="DNA_mismatch_endonuc_vsr"/>
</dbReference>
<name>A0A3B0XJD0_9ZZZZ</name>